<evidence type="ECO:0000313" key="3">
    <source>
        <dbReference type="EMBL" id="ENH95693.1"/>
    </source>
</evidence>
<comment type="caution">
    <text evidence="3">The sequence shown here is derived from an EMBL/GenBank/DDBJ whole genome shotgun (WGS) entry which is preliminary data.</text>
</comment>
<evidence type="ECO:0000256" key="2">
    <source>
        <dbReference type="SAM" id="Phobius"/>
    </source>
</evidence>
<feature type="transmembrane region" description="Helical" evidence="2">
    <location>
        <begin position="216"/>
        <end position="236"/>
    </location>
</feature>
<dbReference type="PATRIC" id="fig|1308866.3.peg.2938"/>
<feature type="transmembrane region" description="Helical" evidence="2">
    <location>
        <begin position="148"/>
        <end position="171"/>
    </location>
</feature>
<gene>
    <name evidence="3" type="ORF">J416_14592</name>
</gene>
<keyword evidence="4" id="KW-1185">Reference proteome</keyword>
<dbReference type="PANTHER" id="PTHR20992">
    <property type="entry name" value="AT15442P-RELATED"/>
    <property type="match status" value="1"/>
</dbReference>
<organism evidence="3 4">
    <name type="scientific">Gracilibacillus halophilus YIM-C55.5</name>
    <dbReference type="NCBI Taxonomy" id="1308866"/>
    <lineage>
        <taxon>Bacteria</taxon>
        <taxon>Bacillati</taxon>
        <taxon>Bacillota</taxon>
        <taxon>Bacilli</taxon>
        <taxon>Bacillales</taxon>
        <taxon>Bacillaceae</taxon>
        <taxon>Gracilibacillus</taxon>
    </lineage>
</organism>
<keyword evidence="2" id="KW-0812">Transmembrane</keyword>
<dbReference type="NCBIfam" id="TIGR00341">
    <property type="entry name" value="TIGR00341 family protein"/>
    <property type="match status" value="1"/>
</dbReference>
<feature type="transmembrane region" description="Helical" evidence="2">
    <location>
        <begin position="125"/>
        <end position="141"/>
    </location>
</feature>
<reference evidence="3 4" key="1">
    <citation type="submission" date="2013-03" db="EMBL/GenBank/DDBJ databases">
        <title>Draft genome sequence of Gracibacillus halophilus YIM-C55.5, a moderately halophilic and thermophilic organism from the Xiaochaidamu salt lake.</title>
        <authorList>
            <person name="Sugumar T."/>
            <person name="Polireddy D.R."/>
            <person name="Antony A."/>
            <person name="Madhava Y.R."/>
            <person name="Sivakumar N."/>
        </authorList>
    </citation>
    <scope>NUCLEOTIDE SEQUENCE [LARGE SCALE GENOMIC DNA]</scope>
    <source>
        <strain evidence="3 4">YIM-C55.5</strain>
    </source>
</reference>
<protein>
    <recommendedName>
        <fullName evidence="5">TIGR00341 family protein</fullName>
    </recommendedName>
</protein>
<evidence type="ECO:0000313" key="4">
    <source>
        <dbReference type="Proteomes" id="UP000012283"/>
    </source>
</evidence>
<name>N4W659_9BACI</name>
<accession>N4W659</accession>
<proteinExistence type="predicted"/>
<dbReference type="STRING" id="1308866.J416_14592"/>
<dbReference type="RefSeq" id="WP_003474020.1">
    <property type="nucleotide sequence ID" value="NZ_APML01000080.1"/>
</dbReference>
<dbReference type="PANTHER" id="PTHR20992:SF9">
    <property type="entry name" value="AT15442P-RELATED"/>
    <property type="match status" value="1"/>
</dbReference>
<dbReference type="EMBL" id="APML01000080">
    <property type="protein sequence ID" value="ENH95693.1"/>
    <property type="molecule type" value="Genomic_DNA"/>
</dbReference>
<dbReference type="InterPro" id="IPR005240">
    <property type="entry name" value="DUF389"/>
</dbReference>
<feature type="transmembrane region" description="Helical" evidence="2">
    <location>
        <begin position="242"/>
        <end position="263"/>
    </location>
</feature>
<keyword evidence="2" id="KW-1133">Transmembrane helix</keyword>
<evidence type="ECO:0000256" key="1">
    <source>
        <dbReference type="SAM" id="MobiDB-lite"/>
    </source>
</evidence>
<feature type="transmembrane region" description="Helical" evidence="2">
    <location>
        <begin position="275"/>
        <end position="294"/>
    </location>
</feature>
<feature type="transmembrane region" description="Helical" evidence="2">
    <location>
        <begin position="314"/>
        <end position="334"/>
    </location>
</feature>
<dbReference type="AlphaFoldDB" id="N4W659"/>
<dbReference type="OrthoDB" id="9790659at2"/>
<evidence type="ECO:0008006" key="5">
    <source>
        <dbReference type="Google" id="ProtNLM"/>
    </source>
</evidence>
<sequence>MELQLIEIYLPSEQFDTLNQKLEEFDVLTRSHTTLSEQQELLKIVIRKTDAEDILNFLEMNDKEDSHMRAFLYNLSSYLPRIQEDNDDKQQQEEEKEKSDREITRASRQELFHVVQSKSQATTNYIWLSILSSIVATAGIVKDSAAIVIGAMAIAPLISPFTSLSFSATLGDYHILRRALLTSLYGLAIPIGIAMLFGFIFPLPQNSAEFLARTNIQFMDIAVALAAGTAGALSFAKRVSEALVGVMVSVALLPPAVVLGMMLGARQFQASATPLLLLLVNIHGILLSAIIVFWSTGIQPINWSEIQEANTSRLYALLFVSIVIITLGVMIYFIKF</sequence>
<feature type="region of interest" description="Disordered" evidence="1">
    <location>
        <begin position="83"/>
        <end position="103"/>
    </location>
</feature>
<keyword evidence="2" id="KW-0472">Membrane</keyword>
<dbReference type="Pfam" id="PF04087">
    <property type="entry name" value="DUF389"/>
    <property type="match status" value="1"/>
</dbReference>
<feature type="transmembrane region" description="Helical" evidence="2">
    <location>
        <begin position="183"/>
        <end position="204"/>
    </location>
</feature>
<dbReference type="eggNOG" id="COG1808">
    <property type="taxonomic scope" value="Bacteria"/>
</dbReference>
<dbReference type="Proteomes" id="UP000012283">
    <property type="component" value="Unassembled WGS sequence"/>
</dbReference>